<organism evidence="12 13">
    <name type="scientific">Dyadobacter frigoris</name>
    <dbReference type="NCBI Taxonomy" id="2576211"/>
    <lineage>
        <taxon>Bacteria</taxon>
        <taxon>Pseudomonadati</taxon>
        <taxon>Bacteroidota</taxon>
        <taxon>Cytophagia</taxon>
        <taxon>Cytophagales</taxon>
        <taxon>Spirosomataceae</taxon>
        <taxon>Dyadobacter</taxon>
    </lineage>
</organism>
<sequence>MKYLFYILTFLSISAVHSVAQSNLQEMPAPLIKLYSPKDYKAHGQNFAIVQNKQGVLYFGNFSGVLEYDGVFWKTIPTKNITKVSALFLDSTQRVMVGANGEFGYLAPDKSGSYNFVSLSNAERDFGAVISIFQTADGIYFVAKNKIFLWNGKKLKSWKTQESITSAFLANNIIYVFKTGIGLTRFDHGNYLKFPLAKETENIQDANSVLFLNGKTFITTSHQGIFTFVNGEIGHLQSPANEYLNGKEIFSGKVMNGNTLGIFASGGNFISIHPENGEINSRVRENDRFVGERVNYWIQDRMGGLWMALNNGIAQMAITSPISEYSENENLRGQINDIFRFDGKLFTATSSGLYYLNNGKFLSFPSIKVAVWSLTGANGILYAATSRGVYSISKGNKAAPLSDDFTFCIYQSKKIRSKLYFGLENGLAELDLSKGGRIKNIPGITGQIFKMAEDQDGNLWLESQTNGIFKFDQDTQKVIDYSAGKGLPTRLLNRISVGPAGLLVSNIKGVFHYEKTTDRFEPFTAFNKDKSAVWKSLISQDSRGDIWTTNGDEKFVTLYQKQTNRRYKEVTVPFLPLADRTFNVIYPDANNIVWFGGADGMIRFDRNQNISYSLPYAAFIRKITAKGDTVLFNGFKEAAKPGEVSTKLNYKFNDISFEFSGASLIPDDNLLFQYYLENFDKTWSVWTPKYLKEYTNLPAGNYKFRVKAQNVYNNQSDEASFDFTILSPLYQRWWAMLIYLVALIGGSLIIRQKRIEFVANKTRNLESMINERTEEVVQQKEELEKQSEELTATNDQLERIDEFVKSINSEVNTGKLFQMVLDRLCLFQNVDSASGLIYNKLTKNYQFIALAGKVDIASVENVSFSYEQAAHRYIDSATEVFEDIFVKNDFLYENLDNSIDSLFAPKSLITIVIRVESEVKSFITMENMEHSHAFGPRDFNMVRNLKEHLIGAYIKTSILENLENTLSNLKSTQQELIRQEKLASVGQLTKGIVDRILNPLNYINNFSQSSKSLLEEIEEVTDKYQSGFSEEDQDDLGSGVVMLKKNLEKIYEHGASTTRIVKDMQKLLKGKSTEFLVTELNPFLETKAKTALTEVLNDYKGCDLHLDFDLYKVPVKVSLLPYEFSEVLQNLISNACYAVIEKSKIAKDYVPEVSIKTAMTREGIRIQLRDNGKGIPQKEIEQIFSPFFTTKPTSKGTGLGLYMSKDIVEYHKGKMSINSKDGEYTIVEILLPVVS</sequence>
<evidence type="ECO:0000256" key="8">
    <source>
        <dbReference type="ARBA" id="ARBA00023012"/>
    </source>
</evidence>
<reference evidence="12 13" key="1">
    <citation type="submission" date="2019-05" db="EMBL/GenBank/DDBJ databases">
        <title>Dyadobacter AR-3-8 sp. nov., isolated from arctic soil.</title>
        <authorList>
            <person name="Chaudhary D.K."/>
        </authorList>
    </citation>
    <scope>NUCLEOTIDE SEQUENCE [LARGE SCALE GENOMIC DNA]</scope>
    <source>
        <strain evidence="12 13">AR-3-8</strain>
    </source>
</reference>
<evidence type="ECO:0000259" key="11">
    <source>
        <dbReference type="PROSITE" id="PS50109"/>
    </source>
</evidence>
<keyword evidence="5" id="KW-0547">Nucleotide-binding</keyword>
<comment type="catalytic activity">
    <reaction evidence="1">
        <text>ATP + protein L-histidine = ADP + protein N-phospho-L-histidine.</text>
        <dbReference type="EC" id="2.7.13.3"/>
    </reaction>
</comment>
<gene>
    <name evidence="12" type="ORF">FDK13_10445</name>
</gene>
<evidence type="ECO:0000256" key="5">
    <source>
        <dbReference type="ARBA" id="ARBA00022741"/>
    </source>
</evidence>
<keyword evidence="7" id="KW-0067">ATP-binding</keyword>
<dbReference type="InterPro" id="IPR013783">
    <property type="entry name" value="Ig-like_fold"/>
</dbReference>
<dbReference type="Gene3D" id="2.60.40.10">
    <property type="entry name" value="Immunoglobulins"/>
    <property type="match status" value="1"/>
</dbReference>
<feature type="coiled-coil region" evidence="9">
    <location>
        <begin position="959"/>
        <end position="1023"/>
    </location>
</feature>
<dbReference type="PANTHER" id="PTHR43065:SF10">
    <property type="entry name" value="PEROXIDE STRESS-ACTIVATED HISTIDINE KINASE MAK3"/>
    <property type="match status" value="1"/>
</dbReference>
<dbReference type="Gene3D" id="1.10.287.130">
    <property type="match status" value="1"/>
</dbReference>
<dbReference type="Pfam" id="PF02518">
    <property type="entry name" value="HATPase_c"/>
    <property type="match status" value="1"/>
</dbReference>
<evidence type="ECO:0000313" key="13">
    <source>
        <dbReference type="Proteomes" id="UP000304900"/>
    </source>
</evidence>
<evidence type="ECO:0000256" key="9">
    <source>
        <dbReference type="SAM" id="Coils"/>
    </source>
</evidence>
<dbReference type="Gene3D" id="2.130.10.10">
    <property type="entry name" value="YVTN repeat-like/Quinoprotein amine dehydrogenase"/>
    <property type="match status" value="3"/>
</dbReference>
<feature type="chain" id="PRO_5020585336" description="histidine kinase" evidence="10">
    <location>
        <begin position="21"/>
        <end position="1235"/>
    </location>
</feature>
<dbReference type="Pfam" id="PF07495">
    <property type="entry name" value="Y_Y_Y"/>
    <property type="match status" value="1"/>
</dbReference>
<evidence type="ECO:0000256" key="3">
    <source>
        <dbReference type="ARBA" id="ARBA00022553"/>
    </source>
</evidence>
<dbReference type="GO" id="GO:0000160">
    <property type="term" value="P:phosphorelay signal transduction system"/>
    <property type="evidence" value="ECO:0007669"/>
    <property type="project" value="UniProtKB-KW"/>
</dbReference>
<dbReference type="GO" id="GO:0005524">
    <property type="term" value="F:ATP binding"/>
    <property type="evidence" value="ECO:0007669"/>
    <property type="project" value="UniProtKB-KW"/>
</dbReference>
<proteinExistence type="predicted"/>
<accession>A0A4U6D6P1</accession>
<name>A0A4U6D6P1_9BACT</name>
<dbReference type="PRINTS" id="PR00344">
    <property type="entry name" value="BCTRLSENSOR"/>
</dbReference>
<dbReference type="Gene3D" id="3.30.565.10">
    <property type="entry name" value="Histidine kinase-like ATPase, C-terminal domain"/>
    <property type="match status" value="1"/>
</dbReference>
<feature type="domain" description="Histidine kinase" evidence="11">
    <location>
        <begin position="991"/>
        <end position="1235"/>
    </location>
</feature>
<dbReference type="SUPFAM" id="SSF63829">
    <property type="entry name" value="Calcium-dependent phosphotriesterase"/>
    <property type="match status" value="2"/>
</dbReference>
<dbReference type="RefSeq" id="WP_137339931.1">
    <property type="nucleotide sequence ID" value="NZ_BSQH01000007.1"/>
</dbReference>
<dbReference type="InterPro" id="IPR011123">
    <property type="entry name" value="Y_Y_Y"/>
</dbReference>
<evidence type="ECO:0000256" key="10">
    <source>
        <dbReference type="SAM" id="SignalP"/>
    </source>
</evidence>
<keyword evidence="3" id="KW-0597">Phosphoprotein</keyword>
<feature type="coiled-coil region" evidence="9">
    <location>
        <begin position="769"/>
        <end position="800"/>
    </location>
</feature>
<keyword evidence="13" id="KW-1185">Reference proteome</keyword>
<dbReference type="SMART" id="SM00387">
    <property type="entry name" value="HATPase_c"/>
    <property type="match status" value="1"/>
</dbReference>
<evidence type="ECO:0000313" key="12">
    <source>
        <dbReference type="EMBL" id="TKT92386.1"/>
    </source>
</evidence>
<dbReference type="InterPro" id="IPR015943">
    <property type="entry name" value="WD40/YVTN_repeat-like_dom_sf"/>
</dbReference>
<dbReference type="GO" id="GO:0004673">
    <property type="term" value="F:protein histidine kinase activity"/>
    <property type="evidence" value="ECO:0007669"/>
    <property type="project" value="UniProtKB-EC"/>
</dbReference>
<keyword evidence="6" id="KW-0418">Kinase</keyword>
<dbReference type="PANTHER" id="PTHR43065">
    <property type="entry name" value="SENSOR HISTIDINE KINASE"/>
    <property type="match status" value="1"/>
</dbReference>
<dbReference type="InterPro" id="IPR036890">
    <property type="entry name" value="HATPase_C_sf"/>
</dbReference>
<keyword evidence="4" id="KW-0808">Transferase</keyword>
<comment type="caution">
    <text evidence="12">The sequence shown here is derived from an EMBL/GenBank/DDBJ whole genome shotgun (WGS) entry which is preliminary data.</text>
</comment>
<keyword evidence="8" id="KW-0902">Two-component regulatory system</keyword>
<dbReference type="PROSITE" id="PS50109">
    <property type="entry name" value="HIS_KIN"/>
    <property type="match status" value="1"/>
</dbReference>
<dbReference type="InterPro" id="IPR004358">
    <property type="entry name" value="Sig_transdc_His_kin-like_C"/>
</dbReference>
<dbReference type="OrthoDB" id="9806995at2"/>
<dbReference type="InterPro" id="IPR029016">
    <property type="entry name" value="GAF-like_dom_sf"/>
</dbReference>
<dbReference type="Gene3D" id="3.30.450.40">
    <property type="match status" value="1"/>
</dbReference>
<evidence type="ECO:0000256" key="2">
    <source>
        <dbReference type="ARBA" id="ARBA00012438"/>
    </source>
</evidence>
<dbReference type="InterPro" id="IPR005467">
    <property type="entry name" value="His_kinase_dom"/>
</dbReference>
<dbReference type="Proteomes" id="UP000304900">
    <property type="component" value="Unassembled WGS sequence"/>
</dbReference>
<evidence type="ECO:0000256" key="4">
    <source>
        <dbReference type="ARBA" id="ARBA00022679"/>
    </source>
</evidence>
<keyword evidence="9" id="KW-0175">Coiled coil</keyword>
<protein>
    <recommendedName>
        <fullName evidence="2">histidine kinase</fullName>
        <ecNumber evidence="2">2.7.13.3</ecNumber>
    </recommendedName>
</protein>
<evidence type="ECO:0000256" key="6">
    <source>
        <dbReference type="ARBA" id="ARBA00022777"/>
    </source>
</evidence>
<dbReference type="EMBL" id="SZVO01000004">
    <property type="protein sequence ID" value="TKT92386.1"/>
    <property type="molecule type" value="Genomic_DNA"/>
</dbReference>
<dbReference type="InterPro" id="IPR003594">
    <property type="entry name" value="HATPase_dom"/>
</dbReference>
<evidence type="ECO:0000256" key="7">
    <source>
        <dbReference type="ARBA" id="ARBA00022840"/>
    </source>
</evidence>
<dbReference type="EC" id="2.7.13.3" evidence="2"/>
<dbReference type="AlphaFoldDB" id="A0A4U6D6P1"/>
<dbReference type="SUPFAM" id="SSF55781">
    <property type="entry name" value="GAF domain-like"/>
    <property type="match status" value="1"/>
</dbReference>
<keyword evidence="10" id="KW-0732">Signal</keyword>
<feature type="signal peptide" evidence="10">
    <location>
        <begin position="1"/>
        <end position="20"/>
    </location>
</feature>
<dbReference type="SUPFAM" id="SSF55874">
    <property type="entry name" value="ATPase domain of HSP90 chaperone/DNA topoisomerase II/histidine kinase"/>
    <property type="match status" value="1"/>
</dbReference>
<evidence type="ECO:0000256" key="1">
    <source>
        <dbReference type="ARBA" id="ARBA00000085"/>
    </source>
</evidence>